<feature type="region of interest" description="Disordered" evidence="1">
    <location>
        <begin position="185"/>
        <end position="208"/>
    </location>
</feature>
<sequence length="208" mass="22423">MPPAIDDFDLDYTPGEIDVDTYRRDSTAVVDAARTARARLRAGGWTLSELAGDDHLGMGPNATFSARRDGTVITVYMDRGKYGSVLDGEGWTPQPHGPLSESWVIFKRGTPTVVPYGQGVAGLLAAVFGWLAFGWCSRRTTARTRGERARTRIAYGALVMSTLPAVVLLAEASWYTVTTGVPDAPLAGEWGPQRPRSTRSATTGSSWT</sequence>
<feature type="transmembrane region" description="Helical" evidence="2">
    <location>
        <begin position="153"/>
        <end position="175"/>
    </location>
</feature>
<evidence type="ECO:0000313" key="4">
    <source>
        <dbReference type="Proteomes" id="UP000680750"/>
    </source>
</evidence>
<dbReference type="AlphaFoldDB" id="A0A810L9I1"/>
<organism evidence="3 4">
    <name type="scientific">Actinocatenispora sera</name>
    <dbReference type="NCBI Taxonomy" id="390989"/>
    <lineage>
        <taxon>Bacteria</taxon>
        <taxon>Bacillati</taxon>
        <taxon>Actinomycetota</taxon>
        <taxon>Actinomycetes</taxon>
        <taxon>Micromonosporales</taxon>
        <taxon>Micromonosporaceae</taxon>
        <taxon>Actinocatenispora</taxon>
    </lineage>
</organism>
<dbReference type="Proteomes" id="UP000680750">
    <property type="component" value="Chromosome"/>
</dbReference>
<evidence type="ECO:0000313" key="3">
    <source>
        <dbReference type="EMBL" id="BCJ31919.1"/>
    </source>
</evidence>
<reference evidence="3" key="1">
    <citation type="submission" date="2020-08" db="EMBL/GenBank/DDBJ databases">
        <title>Whole genome shotgun sequence of Actinocatenispora sera NBRC 101916.</title>
        <authorList>
            <person name="Komaki H."/>
            <person name="Tamura T."/>
        </authorList>
    </citation>
    <scope>NUCLEOTIDE SEQUENCE</scope>
    <source>
        <strain evidence="3">NBRC 101916</strain>
    </source>
</reference>
<evidence type="ECO:0000256" key="1">
    <source>
        <dbReference type="SAM" id="MobiDB-lite"/>
    </source>
</evidence>
<keyword evidence="2" id="KW-1133">Transmembrane helix</keyword>
<keyword evidence="4" id="KW-1185">Reference proteome</keyword>
<feature type="compositionally biased region" description="Polar residues" evidence="1">
    <location>
        <begin position="198"/>
        <end position="208"/>
    </location>
</feature>
<feature type="transmembrane region" description="Helical" evidence="2">
    <location>
        <begin position="113"/>
        <end position="133"/>
    </location>
</feature>
<dbReference type="EMBL" id="AP023354">
    <property type="protein sequence ID" value="BCJ31919.1"/>
    <property type="molecule type" value="Genomic_DNA"/>
</dbReference>
<keyword evidence="2" id="KW-0472">Membrane</keyword>
<name>A0A810L9I1_9ACTN</name>
<accession>A0A810L9I1</accession>
<evidence type="ECO:0000256" key="2">
    <source>
        <dbReference type="SAM" id="Phobius"/>
    </source>
</evidence>
<keyword evidence="2" id="KW-0812">Transmembrane</keyword>
<dbReference type="KEGG" id="aser:Asera_60270"/>
<dbReference type="RefSeq" id="WP_030449743.1">
    <property type="nucleotide sequence ID" value="NZ_AP023354.1"/>
</dbReference>
<protein>
    <submittedName>
        <fullName evidence="3">Uncharacterized protein</fullName>
    </submittedName>
</protein>
<proteinExistence type="predicted"/>
<gene>
    <name evidence="3" type="ORF">Asera_60270</name>
</gene>